<dbReference type="RefSeq" id="WP_207109767.1">
    <property type="nucleotide sequence ID" value="NZ_JAFLVR010000045.1"/>
</dbReference>
<dbReference type="InterPro" id="IPR001296">
    <property type="entry name" value="Glyco_trans_1"/>
</dbReference>
<protein>
    <submittedName>
        <fullName evidence="3">Glycosyltransferase family 1 protein</fullName>
    </submittedName>
</protein>
<gene>
    <name evidence="3" type="ORF">JZO85_17305</name>
</gene>
<comment type="caution">
    <text evidence="3">The sequence shown here is derived from an EMBL/GenBank/DDBJ whole genome shotgun (WGS) entry which is preliminary data.</text>
</comment>
<dbReference type="EMBL" id="JAFLVR010000045">
    <property type="protein sequence ID" value="MBO0454017.1"/>
    <property type="molecule type" value="Genomic_DNA"/>
</dbReference>
<dbReference type="Proteomes" id="UP000664495">
    <property type="component" value="Unassembled WGS sequence"/>
</dbReference>
<dbReference type="CDD" id="cd03812">
    <property type="entry name" value="GT4_CapH-like"/>
    <property type="match status" value="1"/>
</dbReference>
<dbReference type="Pfam" id="PF13439">
    <property type="entry name" value="Glyco_transf_4"/>
    <property type="match status" value="1"/>
</dbReference>
<accession>A0ABS3HKN6</accession>
<feature type="domain" description="Glycosyl transferase family 1" evidence="1">
    <location>
        <begin position="186"/>
        <end position="306"/>
    </location>
</feature>
<organism evidence="3 4">
    <name type="scientific">Candidatus Enterococcus murrayae</name>
    <dbReference type="NCBI Taxonomy" id="2815321"/>
    <lineage>
        <taxon>Bacteria</taxon>
        <taxon>Bacillati</taxon>
        <taxon>Bacillota</taxon>
        <taxon>Bacilli</taxon>
        <taxon>Lactobacillales</taxon>
        <taxon>Enterococcaceae</taxon>
        <taxon>Enterococcus</taxon>
    </lineage>
</organism>
<dbReference type="PANTHER" id="PTHR45947:SF3">
    <property type="entry name" value="SULFOQUINOVOSYL TRANSFERASE SQD2"/>
    <property type="match status" value="1"/>
</dbReference>
<sequence>MSKPVRILQVVNRLDVGGAETFIMNVYRQMDREKVQFDFIVHGAKKGMYVEEVEQSGGRIFQAPNFKKKHLLSYKKWWQLFFSKHPEYKIIHSHIRTTTPIIFYVARKNGLMTISHSHSTSNGHGIRQKVKGLSNYFTRNLSDFMFGCSDEAGKWMYGKKAIRSTDYQTLSNGIDLGKFRFDEKSREKIRTELNVNDTFLLGHVGRFAAVKNQRFLIELFPEILKFHPNTKLIFLGSGPLLEENQLYVNEKGLQDDILFLNKKSNINEYMMAMDLFLFPSLYEGLPLALIESQATGLRSVVSDKVTSDADLTGSISFCDITDKQQWLETIKHSISTNYPRNTQAEILRQHGYDIKRTATTLQELYLNLSVKE</sequence>
<name>A0ABS3HKN6_9ENTE</name>
<dbReference type="InterPro" id="IPR028098">
    <property type="entry name" value="Glyco_trans_4-like_N"/>
</dbReference>
<evidence type="ECO:0000313" key="3">
    <source>
        <dbReference type="EMBL" id="MBO0454017.1"/>
    </source>
</evidence>
<keyword evidence="4" id="KW-1185">Reference proteome</keyword>
<dbReference type="Pfam" id="PF00534">
    <property type="entry name" value="Glycos_transf_1"/>
    <property type="match status" value="1"/>
</dbReference>
<reference evidence="3 4" key="1">
    <citation type="submission" date="2021-03" db="EMBL/GenBank/DDBJ databases">
        <title>Enterococcal diversity collection.</title>
        <authorList>
            <person name="Gilmore M.S."/>
            <person name="Schwartzman J."/>
            <person name="Van Tyne D."/>
            <person name="Martin M."/>
            <person name="Earl A.M."/>
            <person name="Manson A.L."/>
            <person name="Straub T."/>
            <person name="Salamzade R."/>
            <person name="Saavedra J."/>
            <person name="Lebreton F."/>
            <person name="Prichula J."/>
            <person name="Schaufler K."/>
            <person name="Gaca A."/>
            <person name="Sgardioli B."/>
            <person name="Wagenaar J."/>
            <person name="Strong T."/>
        </authorList>
    </citation>
    <scope>NUCLEOTIDE SEQUENCE [LARGE SCALE GENOMIC DNA]</scope>
    <source>
        <strain evidence="3 4">MJM16</strain>
    </source>
</reference>
<dbReference type="SUPFAM" id="SSF53756">
    <property type="entry name" value="UDP-Glycosyltransferase/glycogen phosphorylase"/>
    <property type="match status" value="1"/>
</dbReference>
<proteinExistence type="predicted"/>
<dbReference type="PANTHER" id="PTHR45947">
    <property type="entry name" value="SULFOQUINOVOSYL TRANSFERASE SQD2"/>
    <property type="match status" value="1"/>
</dbReference>
<evidence type="ECO:0000259" key="2">
    <source>
        <dbReference type="Pfam" id="PF13439"/>
    </source>
</evidence>
<evidence type="ECO:0000259" key="1">
    <source>
        <dbReference type="Pfam" id="PF00534"/>
    </source>
</evidence>
<feature type="domain" description="Glycosyltransferase subfamily 4-like N-terminal" evidence="2">
    <location>
        <begin position="16"/>
        <end position="176"/>
    </location>
</feature>
<dbReference type="Gene3D" id="3.40.50.2000">
    <property type="entry name" value="Glycogen Phosphorylase B"/>
    <property type="match status" value="2"/>
</dbReference>
<evidence type="ECO:0000313" key="4">
    <source>
        <dbReference type="Proteomes" id="UP000664495"/>
    </source>
</evidence>
<dbReference type="InterPro" id="IPR050194">
    <property type="entry name" value="Glycosyltransferase_grp1"/>
</dbReference>